<dbReference type="STRING" id="6293.A0A1I8ELU5"/>
<dbReference type="PANTHER" id="PTHR47765:SF3">
    <property type="entry name" value="3'-5' EXONUCLEASE DOMAIN-CONTAINING PROTEIN"/>
    <property type="match status" value="1"/>
</dbReference>
<feature type="domain" description="3'-5' exonuclease" evidence="1">
    <location>
        <begin position="435"/>
        <end position="524"/>
    </location>
</feature>
<evidence type="ECO:0000259" key="1">
    <source>
        <dbReference type="Pfam" id="PF01612"/>
    </source>
</evidence>
<sequence length="747" mass="85192">MQQFPVLDISEMTSSSVVIASSLSIPTTPPTSSSIDPLIIRNIIDEAFRVKTDKQGRVTPSTKQIGYDLFVSRFEPQLLIDAFAAVIEQFPIVAAECPKYNSWWTPRFYHLIFLIAQAFMSVLASERASNKTKEKDRKQDSFSNICISVTDEQRCRILRNVVSLNFSFDSNFWSLADYVLNFNKCPKDVVTIISDAASAGKASFAAVDYCIRNKVLSRYLDDPTILYSAALLGPLRAGTVESFAAKRAEEFRQKCREVLLRVEKLVSSPNEWEHAIVDYLGSVKQNDSNGKVVAYTYVGFRDSFSTLMRDLRGLPPSDDRINVKWAHHLVKKCAAKYYCEKTWKIENLHEVIWTILAQRPSMRKFVVQTLGKDFKDPQGAEMWRVCKIPADARKHMAHKSKEEHLDPRTPNPPYLSIPESVKPIEFVRHPSHLKRVANLLEDYANDSYPPVGVDAEWSSYVSYSKATILQLAIPCHIFIIDVDEIKPDILVNFFEKLFVGWKLLKIGYQFDEDLIQLRSAVQHCSALYHPKNLICIGKLVKSLMKESAERPDVNLDGVFYLGKVQRSEECTEGVRTDIVSTEMDGNAWSHVANCKEDVKTRLNHVSVDISQVMNKSHNVTSTSVKIEEVKELFTSKPKEDEQDMKVVEENPLLKEIRGLSALCERVLGKPLDKTEQCSVWDRRPLRDLQLRYAALDAYCMLMLYEKCVDWASRLDLSISEICSKQEPLTGTLPLFCDKQFLNFENEI</sequence>
<dbReference type="AlphaFoldDB" id="A0A1I8ELU5"/>
<protein>
    <recommendedName>
        <fullName evidence="1">3'-5' exonuclease domain-containing protein</fullName>
    </recommendedName>
</protein>
<dbReference type="InterPro" id="IPR012337">
    <property type="entry name" value="RNaseH-like_sf"/>
</dbReference>
<reference evidence="2" key="1">
    <citation type="submission" date="2016-11" db="UniProtKB">
        <authorList>
            <consortium name="WormBaseParasite"/>
        </authorList>
    </citation>
    <scope>IDENTIFICATION</scope>
    <source>
        <strain evidence="2">pt0022</strain>
    </source>
</reference>
<dbReference type="SUPFAM" id="SSF53098">
    <property type="entry name" value="Ribonuclease H-like"/>
    <property type="match status" value="1"/>
</dbReference>
<proteinExistence type="predicted"/>
<dbReference type="GO" id="GO:0003676">
    <property type="term" value="F:nucleic acid binding"/>
    <property type="evidence" value="ECO:0007669"/>
    <property type="project" value="InterPro"/>
</dbReference>
<evidence type="ECO:0000313" key="2">
    <source>
        <dbReference type="WBParaSite" id="maker-PairedContig_279-snap-gene-0.10-mRNA-1"/>
    </source>
</evidence>
<dbReference type="Gene3D" id="3.30.420.10">
    <property type="entry name" value="Ribonuclease H-like superfamily/Ribonuclease H"/>
    <property type="match status" value="1"/>
</dbReference>
<feature type="domain" description="3'-5' exonuclease" evidence="1">
    <location>
        <begin position="657"/>
        <end position="706"/>
    </location>
</feature>
<dbReference type="WBParaSite" id="maker-PairedContig_279-snap-gene-0.10-mRNA-1">
    <property type="protein sequence ID" value="maker-PairedContig_279-snap-gene-0.10-mRNA-1"/>
    <property type="gene ID" value="maker-PairedContig_279-snap-gene-0.10"/>
</dbReference>
<dbReference type="InterPro" id="IPR052408">
    <property type="entry name" value="Exonuclease_MUT-7-like"/>
</dbReference>
<dbReference type="InterPro" id="IPR036397">
    <property type="entry name" value="RNaseH_sf"/>
</dbReference>
<dbReference type="Pfam" id="PF01612">
    <property type="entry name" value="DNA_pol_A_exo1"/>
    <property type="match status" value="2"/>
</dbReference>
<organism evidence="2">
    <name type="scientific">Wuchereria bancrofti</name>
    <dbReference type="NCBI Taxonomy" id="6293"/>
    <lineage>
        <taxon>Eukaryota</taxon>
        <taxon>Metazoa</taxon>
        <taxon>Ecdysozoa</taxon>
        <taxon>Nematoda</taxon>
        <taxon>Chromadorea</taxon>
        <taxon>Rhabditida</taxon>
        <taxon>Spirurina</taxon>
        <taxon>Spiruromorpha</taxon>
        <taxon>Filarioidea</taxon>
        <taxon>Onchocercidae</taxon>
        <taxon>Wuchereria</taxon>
    </lineage>
</organism>
<dbReference type="GO" id="GO:0008408">
    <property type="term" value="F:3'-5' exonuclease activity"/>
    <property type="evidence" value="ECO:0007669"/>
    <property type="project" value="InterPro"/>
</dbReference>
<dbReference type="InterPro" id="IPR002562">
    <property type="entry name" value="3'-5'_exonuclease_dom"/>
</dbReference>
<dbReference type="GO" id="GO:0006139">
    <property type="term" value="P:nucleobase-containing compound metabolic process"/>
    <property type="evidence" value="ECO:0007669"/>
    <property type="project" value="InterPro"/>
</dbReference>
<dbReference type="PANTHER" id="PTHR47765">
    <property type="entry name" value="3'-5' EXONUCLEASE DOMAIN-CONTAINING PROTEIN"/>
    <property type="match status" value="1"/>
</dbReference>
<name>A0A1I8ELU5_WUCBA</name>
<accession>A0A1I8ELU5</accession>